<evidence type="ECO:0000313" key="2">
    <source>
        <dbReference type="Proteomes" id="UP001057753"/>
    </source>
</evidence>
<accession>A0A9Q4B217</accession>
<name>A0A9Q4B217_SALAG</name>
<sequence>MTDFKTKSNVEVIPSPSSLHGDVIVYYVPVAEIDERYPPQKKTLEQQAIDKRNHKSAAIHAQIKWESGWWS</sequence>
<gene>
    <name evidence="1" type="ORF">HXA33_10015</name>
</gene>
<dbReference type="AlphaFoldDB" id="A0A9Q4B217"/>
<comment type="caution">
    <text evidence="1">The sequence shown here is derived from an EMBL/GenBank/DDBJ whole genome shotgun (WGS) entry which is preliminary data.</text>
</comment>
<keyword evidence="2" id="KW-1185">Reference proteome</keyword>
<dbReference type="Proteomes" id="UP001057753">
    <property type="component" value="Unassembled WGS sequence"/>
</dbReference>
<dbReference type="EMBL" id="JABXYM010000001">
    <property type="protein sequence ID" value="MCR6096891.1"/>
    <property type="molecule type" value="Genomic_DNA"/>
</dbReference>
<proteinExistence type="predicted"/>
<evidence type="ECO:0000313" key="1">
    <source>
        <dbReference type="EMBL" id="MCR6096891.1"/>
    </source>
</evidence>
<organism evidence="1 2">
    <name type="scientific">Salipaludibacillus agaradhaerens</name>
    <name type="common">Bacillus agaradhaerens</name>
    <dbReference type="NCBI Taxonomy" id="76935"/>
    <lineage>
        <taxon>Bacteria</taxon>
        <taxon>Bacillati</taxon>
        <taxon>Bacillota</taxon>
        <taxon>Bacilli</taxon>
        <taxon>Bacillales</taxon>
        <taxon>Bacillaceae</taxon>
    </lineage>
</organism>
<dbReference type="RefSeq" id="WP_257821378.1">
    <property type="nucleotide sequence ID" value="NZ_JABXYM010000001.1"/>
</dbReference>
<protein>
    <submittedName>
        <fullName evidence="1">Uncharacterized protein</fullName>
    </submittedName>
</protein>
<reference evidence="1" key="1">
    <citation type="submission" date="2020-06" db="EMBL/GenBank/DDBJ databases">
        <title>Insight into the genomes of haloalkaliphilic bacilli from Kenyan soda lakes.</title>
        <authorList>
            <person name="Mwirichia R."/>
            <person name="Villamizar G.C."/>
            <person name="Poehlein A."/>
            <person name="Mugweru J."/>
            <person name="Kipnyargis A."/>
            <person name="Kiplimo D."/>
            <person name="Orwa P."/>
            <person name="Daniel R."/>
        </authorList>
    </citation>
    <scope>NUCLEOTIDE SEQUENCE</scope>
    <source>
        <strain evidence="1">B1096_S55</strain>
    </source>
</reference>